<organism evidence="1 2">
    <name type="scientific">Ixodes persulcatus</name>
    <name type="common">Taiga tick</name>
    <dbReference type="NCBI Taxonomy" id="34615"/>
    <lineage>
        <taxon>Eukaryota</taxon>
        <taxon>Metazoa</taxon>
        <taxon>Ecdysozoa</taxon>
        <taxon>Arthropoda</taxon>
        <taxon>Chelicerata</taxon>
        <taxon>Arachnida</taxon>
        <taxon>Acari</taxon>
        <taxon>Parasitiformes</taxon>
        <taxon>Ixodida</taxon>
        <taxon>Ixodoidea</taxon>
        <taxon>Ixodidae</taxon>
        <taxon>Ixodinae</taxon>
        <taxon>Ixodes</taxon>
    </lineage>
</organism>
<dbReference type="EMBL" id="JABSTQ010002295">
    <property type="protein sequence ID" value="KAG0444244.1"/>
    <property type="molecule type" value="Genomic_DNA"/>
</dbReference>
<keyword evidence="2" id="KW-1185">Reference proteome</keyword>
<evidence type="ECO:0000313" key="1">
    <source>
        <dbReference type="EMBL" id="KAG0444244.1"/>
    </source>
</evidence>
<sequence>MDTTQHSIITTINLPIIIAAGHFVPLNHPSQSPIPDGIRPAPLKASDQQLAPLLTRLFQQFLDTAQLGFRPGRSCETALLTDVHQIIDSLDSSTPCELVQLDITKAFDKVDHKLLITKLESTGAHQKGEATSRVTLLQLSNGDQARKHQKKWEMTDEAIKKLEEHLSNAELSIQEFLKLVQ</sequence>
<comment type="caution">
    <text evidence="1">The sequence shown here is derived from an EMBL/GenBank/DDBJ whole genome shotgun (WGS) entry which is preliminary data.</text>
</comment>
<proteinExistence type="predicted"/>
<protein>
    <submittedName>
        <fullName evidence="1">Uncharacterized protein</fullName>
    </submittedName>
</protein>
<name>A0AC60QXC9_IXOPE</name>
<dbReference type="Proteomes" id="UP000805193">
    <property type="component" value="Unassembled WGS sequence"/>
</dbReference>
<evidence type="ECO:0000313" key="2">
    <source>
        <dbReference type="Proteomes" id="UP000805193"/>
    </source>
</evidence>
<gene>
    <name evidence="1" type="ORF">HPB47_014010</name>
</gene>
<reference evidence="1 2" key="1">
    <citation type="journal article" date="2020" name="Cell">
        <title>Large-Scale Comparative Analyses of Tick Genomes Elucidate Their Genetic Diversity and Vector Capacities.</title>
        <authorList>
            <consortium name="Tick Genome and Microbiome Consortium (TIGMIC)"/>
            <person name="Jia N."/>
            <person name="Wang J."/>
            <person name="Shi W."/>
            <person name="Du L."/>
            <person name="Sun Y."/>
            <person name="Zhan W."/>
            <person name="Jiang J.F."/>
            <person name="Wang Q."/>
            <person name="Zhang B."/>
            <person name="Ji P."/>
            <person name="Bell-Sakyi L."/>
            <person name="Cui X.M."/>
            <person name="Yuan T.T."/>
            <person name="Jiang B.G."/>
            <person name="Yang W.F."/>
            <person name="Lam T.T."/>
            <person name="Chang Q.C."/>
            <person name="Ding S.J."/>
            <person name="Wang X.J."/>
            <person name="Zhu J.G."/>
            <person name="Ruan X.D."/>
            <person name="Zhao L."/>
            <person name="Wei J.T."/>
            <person name="Ye R.Z."/>
            <person name="Que T.C."/>
            <person name="Du C.H."/>
            <person name="Zhou Y.H."/>
            <person name="Cheng J.X."/>
            <person name="Dai P.F."/>
            <person name="Guo W.B."/>
            <person name="Han X.H."/>
            <person name="Huang E.J."/>
            <person name="Li L.F."/>
            <person name="Wei W."/>
            <person name="Gao Y.C."/>
            <person name="Liu J.Z."/>
            <person name="Shao H.Z."/>
            <person name="Wang X."/>
            <person name="Wang C.C."/>
            <person name="Yang T.C."/>
            <person name="Huo Q.B."/>
            <person name="Li W."/>
            <person name="Chen H.Y."/>
            <person name="Chen S.E."/>
            <person name="Zhou L.G."/>
            <person name="Ni X.B."/>
            <person name="Tian J.H."/>
            <person name="Sheng Y."/>
            <person name="Liu T."/>
            <person name="Pan Y.S."/>
            <person name="Xia L.Y."/>
            <person name="Li J."/>
            <person name="Zhao F."/>
            <person name="Cao W.C."/>
        </authorList>
    </citation>
    <scope>NUCLEOTIDE SEQUENCE [LARGE SCALE GENOMIC DNA]</scope>
    <source>
        <strain evidence="1">Iper-2018</strain>
    </source>
</reference>
<accession>A0AC60QXC9</accession>